<protein>
    <submittedName>
        <fullName evidence="1">Uncharacterized protein</fullName>
    </submittedName>
</protein>
<gene>
    <name evidence="1" type="ORF">San01_72120</name>
</gene>
<reference evidence="1 2" key="1">
    <citation type="submission" date="2019-10" db="EMBL/GenBank/DDBJ databases">
        <title>Whole genome shotgun sequence of Streptomyces angustmyceticus NBRC 3934.</title>
        <authorList>
            <person name="Hosoyama A."/>
            <person name="Ichikawa N."/>
            <person name="Kimura A."/>
            <person name="Kitahashi Y."/>
            <person name="Komaki H."/>
            <person name="Uohara A."/>
        </authorList>
    </citation>
    <scope>NUCLEOTIDE SEQUENCE [LARGE SCALE GENOMIC DNA]</scope>
    <source>
        <strain evidence="1 2">NBRC 3934</strain>
    </source>
</reference>
<sequence length="164" mass="17431">MLSSRLPPVSVTAGFEAEAVGGDAQTGSRPLVGAGSQVVVEVEGDLAPWACAGTSVAQQGQEGRLWRCWSCASFTPPQGSGQWFSRCVGPTLLSVRGSPCKGLLGPHHGERYSAMMTGVRCALSDAQLTCEYRICIAGMILHRAMAERGPHEIKAAERHVCMCW</sequence>
<dbReference type="AlphaFoldDB" id="A0A5J4LQC6"/>
<dbReference type="Proteomes" id="UP000325598">
    <property type="component" value="Unassembled WGS sequence"/>
</dbReference>
<evidence type="ECO:0000313" key="2">
    <source>
        <dbReference type="Proteomes" id="UP000325598"/>
    </source>
</evidence>
<comment type="caution">
    <text evidence="1">The sequence shown here is derived from an EMBL/GenBank/DDBJ whole genome shotgun (WGS) entry which is preliminary data.</text>
</comment>
<accession>A0A5J4LQC6</accession>
<dbReference type="EMBL" id="BLAG01000036">
    <property type="protein sequence ID" value="GES34724.1"/>
    <property type="molecule type" value="Genomic_DNA"/>
</dbReference>
<name>A0A5J4LQC6_9ACTN</name>
<keyword evidence="2" id="KW-1185">Reference proteome</keyword>
<evidence type="ECO:0000313" key="1">
    <source>
        <dbReference type="EMBL" id="GES34724.1"/>
    </source>
</evidence>
<organism evidence="1 2">
    <name type="scientific">Streptomyces angustmyceticus</name>
    <dbReference type="NCBI Taxonomy" id="285578"/>
    <lineage>
        <taxon>Bacteria</taxon>
        <taxon>Bacillati</taxon>
        <taxon>Actinomycetota</taxon>
        <taxon>Actinomycetes</taxon>
        <taxon>Kitasatosporales</taxon>
        <taxon>Streptomycetaceae</taxon>
        <taxon>Streptomyces</taxon>
    </lineage>
</organism>
<proteinExistence type="predicted"/>